<gene>
    <name evidence="2" type="ORF">DSM3645_15660</name>
</gene>
<dbReference type="EMBL" id="AANZ01000023">
    <property type="protein sequence ID" value="EAQ78227.1"/>
    <property type="molecule type" value="Genomic_DNA"/>
</dbReference>
<keyword evidence="1" id="KW-1133">Transmembrane helix</keyword>
<keyword evidence="1" id="KW-0472">Membrane</keyword>
<name>A3ZZ46_9BACT</name>
<evidence type="ECO:0000313" key="3">
    <source>
        <dbReference type="Proteomes" id="UP000004358"/>
    </source>
</evidence>
<feature type="transmembrane region" description="Helical" evidence="1">
    <location>
        <begin position="37"/>
        <end position="54"/>
    </location>
</feature>
<keyword evidence="1" id="KW-0812">Transmembrane</keyword>
<feature type="transmembrane region" description="Helical" evidence="1">
    <location>
        <begin position="141"/>
        <end position="162"/>
    </location>
</feature>
<reference evidence="2 3" key="1">
    <citation type="submission" date="2006-02" db="EMBL/GenBank/DDBJ databases">
        <authorList>
            <person name="Amann R."/>
            <person name="Ferriera S."/>
            <person name="Johnson J."/>
            <person name="Kravitz S."/>
            <person name="Halpern A."/>
            <person name="Remington K."/>
            <person name="Beeson K."/>
            <person name="Tran B."/>
            <person name="Rogers Y.-H."/>
            <person name="Friedman R."/>
            <person name="Venter J.C."/>
        </authorList>
    </citation>
    <scope>NUCLEOTIDE SEQUENCE [LARGE SCALE GENOMIC DNA]</scope>
    <source>
        <strain evidence="2 3">DSM 3645</strain>
    </source>
</reference>
<feature type="transmembrane region" description="Helical" evidence="1">
    <location>
        <begin position="61"/>
        <end position="81"/>
    </location>
</feature>
<comment type="caution">
    <text evidence="2">The sequence shown here is derived from an EMBL/GenBank/DDBJ whole genome shotgun (WGS) entry which is preliminary data.</text>
</comment>
<feature type="transmembrane region" description="Helical" evidence="1">
    <location>
        <begin position="174"/>
        <end position="195"/>
    </location>
</feature>
<feature type="transmembrane region" description="Helical" evidence="1">
    <location>
        <begin position="215"/>
        <end position="232"/>
    </location>
</feature>
<dbReference type="AlphaFoldDB" id="A3ZZ46"/>
<feature type="transmembrane region" description="Helical" evidence="1">
    <location>
        <begin position="111"/>
        <end position="129"/>
    </location>
</feature>
<evidence type="ECO:0000256" key="1">
    <source>
        <dbReference type="SAM" id="Phobius"/>
    </source>
</evidence>
<evidence type="ECO:0000313" key="2">
    <source>
        <dbReference type="EMBL" id="EAQ78227.1"/>
    </source>
</evidence>
<accession>A3ZZ46</accession>
<sequence>MSLLQQPPGEEQEDWGPAPAERPVAAESLGSPFRFSLTRLIIATAMSPLPLLLIHRWNVKYAWCFILSCCTLFLTILWARAETLPRINMFAAFMLTAAAIFGPIGWPAFPVLVMFAVPSLLISQFFFPSQGMASYRPAKCIQVLLTASLPFCVFCVGGGGIANLASRRRAPEDWYIGWPILLVFAVLLGINIYWAVTDRGENLAQRPDLGYKYEATMVLIPFAIMVFVSRMLRGDNF</sequence>
<dbReference type="STRING" id="314230.DSM3645_15660"/>
<proteinExistence type="predicted"/>
<dbReference type="Proteomes" id="UP000004358">
    <property type="component" value="Unassembled WGS sequence"/>
</dbReference>
<organism evidence="2 3">
    <name type="scientific">Blastopirellula marina DSM 3645</name>
    <dbReference type="NCBI Taxonomy" id="314230"/>
    <lineage>
        <taxon>Bacteria</taxon>
        <taxon>Pseudomonadati</taxon>
        <taxon>Planctomycetota</taxon>
        <taxon>Planctomycetia</taxon>
        <taxon>Pirellulales</taxon>
        <taxon>Pirellulaceae</taxon>
        <taxon>Blastopirellula</taxon>
    </lineage>
</organism>
<protein>
    <submittedName>
        <fullName evidence="2">Uncharacterized protein</fullName>
    </submittedName>
</protein>
<dbReference type="HOGENOM" id="CLU_1183180_0_0_0"/>